<sequence length="189" mass="21197">MPRGFLTVTFHPSSLLPEVELREKYEGEHISLHEFLSGARYRTVDFSDSMPYGSTHPEWLAIYEINDTATFSKPAYMSLREQTFAFGQELGEGWTREEVEVLLTGTDSTGEGERRPTGMKPVNRSEWVVTHGLGVGEKAEDEGVRNWAEDVITGLGQQARVHPEGKGVPPYLVVYEYLQNASTKQACGR</sequence>
<dbReference type="Proteomes" id="UP000467700">
    <property type="component" value="Unassembled WGS sequence"/>
</dbReference>
<gene>
    <name evidence="1" type="ORF">AAE3_LOCUS12785</name>
</gene>
<evidence type="ECO:0000313" key="2">
    <source>
        <dbReference type="Proteomes" id="UP000467700"/>
    </source>
</evidence>
<protein>
    <recommendedName>
        <fullName evidence="3">EthD domain-containing protein</fullName>
    </recommendedName>
</protein>
<dbReference type="OrthoDB" id="2851338at2759"/>
<reference evidence="1 2" key="1">
    <citation type="submission" date="2020-01" db="EMBL/GenBank/DDBJ databases">
        <authorList>
            <person name="Gupta K D."/>
        </authorList>
    </citation>
    <scope>NUCLEOTIDE SEQUENCE [LARGE SCALE GENOMIC DNA]</scope>
</reference>
<proteinExistence type="predicted"/>
<comment type="caution">
    <text evidence="1">The sequence shown here is derived from an EMBL/GenBank/DDBJ whole genome shotgun (WGS) entry which is preliminary data.</text>
</comment>
<evidence type="ECO:0000313" key="1">
    <source>
        <dbReference type="EMBL" id="CAA7270326.1"/>
    </source>
</evidence>
<organism evidence="1 2">
    <name type="scientific">Cyclocybe aegerita</name>
    <name type="common">Black poplar mushroom</name>
    <name type="synonym">Agrocybe aegerita</name>
    <dbReference type="NCBI Taxonomy" id="1973307"/>
    <lineage>
        <taxon>Eukaryota</taxon>
        <taxon>Fungi</taxon>
        <taxon>Dikarya</taxon>
        <taxon>Basidiomycota</taxon>
        <taxon>Agaricomycotina</taxon>
        <taxon>Agaricomycetes</taxon>
        <taxon>Agaricomycetidae</taxon>
        <taxon>Agaricales</taxon>
        <taxon>Agaricineae</taxon>
        <taxon>Bolbitiaceae</taxon>
        <taxon>Cyclocybe</taxon>
    </lineage>
</organism>
<dbReference type="EMBL" id="CACVBS010000090">
    <property type="protein sequence ID" value="CAA7270326.1"/>
    <property type="molecule type" value="Genomic_DNA"/>
</dbReference>
<keyword evidence="2" id="KW-1185">Reference proteome</keyword>
<evidence type="ECO:0008006" key="3">
    <source>
        <dbReference type="Google" id="ProtNLM"/>
    </source>
</evidence>
<dbReference type="AlphaFoldDB" id="A0A8S0X0J5"/>
<name>A0A8S0X0J5_CYCAE</name>
<accession>A0A8S0X0J5</accession>